<reference evidence="2" key="2">
    <citation type="submission" date="2024-04" db="UniProtKB">
        <authorList>
            <consortium name="Ensembl"/>
        </authorList>
    </citation>
    <scope>IDENTIFICATION</scope>
</reference>
<dbReference type="AlphaFoldDB" id="G3N8L1"/>
<dbReference type="eggNOG" id="KOG1366">
    <property type="taxonomic scope" value="Eukaryota"/>
</dbReference>
<evidence type="ECO:0000313" key="2">
    <source>
        <dbReference type="Ensembl" id="ENSGACP00000001647.1"/>
    </source>
</evidence>
<sequence>MEALAYTTNSNSYIHIGVDAGERKLRDNMKISLNLERQETHITDITILILSRGQLVSFRRHKIEGQTLISLMVSITKEMLPSFRIVAYYHTNANEVVSDSVWVDVKDSCMGSLKLEPTTPRYSYEPKGSFVLKVAGDPEAKVGLVAVDRGVYVLNNKHRLT</sequence>
<dbReference type="Gene3D" id="6.20.50.160">
    <property type="match status" value="1"/>
</dbReference>
<dbReference type="SMART" id="SM01359">
    <property type="entry name" value="A2M_N_2"/>
    <property type="match status" value="1"/>
</dbReference>
<evidence type="ECO:0000259" key="1">
    <source>
        <dbReference type="SMART" id="SM01359"/>
    </source>
</evidence>
<dbReference type="PANTHER" id="PTHR11412:SF81">
    <property type="entry name" value="COMPLEMENT C3"/>
    <property type="match status" value="1"/>
</dbReference>
<dbReference type="InterPro" id="IPR011625">
    <property type="entry name" value="A2M_N_BRD"/>
</dbReference>
<reference evidence="2" key="1">
    <citation type="submission" date="2006-01" db="EMBL/GenBank/DDBJ databases">
        <authorList>
            <person name="Lindblad-Toh K."/>
            <person name="Mauceli E."/>
            <person name="Grabherr M."/>
            <person name="Chang J.L."/>
            <person name="Lander E.S."/>
        </authorList>
    </citation>
    <scope>NUCLEOTIDE SEQUENCE [LARGE SCALE GENOMIC DNA]</scope>
</reference>
<dbReference type="PANTHER" id="PTHR11412">
    <property type="entry name" value="MACROGLOBULIN / COMPLEMENT"/>
    <property type="match status" value="1"/>
</dbReference>
<dbReference type="InterPro" id="IPR050473">
    <property type="entry name" value="A2M/Complement_sys"/>
</dbReference>
<dbReference type="Gene3D" id="2.60.40.10">
    <property type="entry name" value="Immunoglobulins"/>
    <property type="match status" value="1"/>
</dbReference>
<dbReference type="InterPro" id="IPR013783">
    <property type="entry name" value="Ig-like_fold"/>
</dbReference>
<dbReference type="Bgee" id="ENSGACG00000001264">
    <property type="expression patterns" value="Expressed in liver and 1 other cell type or tissue"/>
</dbReference>
<dbReference type="Pfam" id="PF07703">
    <property type="entry name" value="A2M_BRD"/>
    <property type="match status" value="1"/>
</dbReference>
<name>G3N8L1_GASAC</name>
<feature type="domain" description="Alpha-2-macroglobulin bait region" evidence="1">
    <location>
        <begin position="14"/>
        <end position="154"/>
    </location>
</feature>
<organism evidence="2">
    <name type="scientific">Gasterosteus aculeatus</name>
    <name type="common">Three-spined stickleback</name>
    <dbReference type="NCBI Taxonomy" id="69293"/>
    <lineage>
        <taxon>Eukaryota</taxon>
        <taxon>Metazoa</taxon>
        <taxon>Chordata</taxon>
        <taxon>Craniata</taxon>
        <taxon>Vertebrata</taxon>
        <taxon>Euteleostomi</taxon>
        <taxon>Actinopterygii</taxon>
        <taxon>Neopterygii</taxon>
        <taxon>Teleostei</taxon>
        <taxon>Neoteleostei</taxon>
        <taxon>Acanthomorphata</taxon>
        <taxon>Eupercaria</taxon>
        <taxon>Perciformes</taxon>
        <taxon>Cottioidei</taxon>
        <taxon>Gasterosteales</taxon>
        <taxon>Gasterosteidae</taxon>
        <taxon>Gasterosteus</taxon>
    </lineage>
</organism>
<dbReference type="STRING" id="69293.ENSGACP00000001647"/>
<accession>G3N8L1</accession>
<dbReference type="Gene3D" id="2.60.40.1930">
    <property type="match status" value="1"/>
</dbReference>
<dbReference type="OMA" id="EADNQIH"/>
<dbReference type="Ensembl" id="ENSGACT00000001647.1">
    <property type="protein sequence ID" value="ENSGACP00000001647.1"/>
    <property type="gene ID" value="ENSGACG00000001264.1"/>
</dbReference>
<proteinExistence type="predicted"/>
<protein>
    <recommendedName>
        <fullName evidence="1">Alpha-2-macroglobulin bait region domain-containing protein</fullName>
    </recommendedName>
</protein>
<dbReference type="InParanoid" id="G3N8L1"/>